<sequence>MRSILIYFLQICLLKVGPERVPSNAKVVASIFGLYFLIAMASLIFTRPDIALAMKALIIIIGFALEAGLIYALLLFKSMSHRYLSTIGALLGTNALLLISLMPLELMAYSLGEGLLTDIFITLENIIFFWWLLIVGFLLHRSAGISIIQGTMIAFLIELVVVIITNPLIS</sequence>
<keyword evidence="1" id="KW-0812">Transmembrane</keyword>
<comment type="caution">
    <text evidence="2">The sequence shown here is derived from an EMBL/GenBank/DDBJ whole genome shotgun (WGS) entry which is preliminary data.</text>
</comment>
<organism evidence="2 3">
    <name type="scientific">marine gamma proteobacterium HTCC2143</name>
    <dbReference type="NCBI Taxonomy" id="247633"/>
    <lineage>
        <taxon>Bacteria</taxon>
        <taxon>Pseudomonadati</taxon>
        <taxon>Pseudomonadota</taxon>
        <taxon>Gammaproteobacteria</taxon>
        <taxon>Cellvibrionales</taxon>
        <taxon>Spongiibacteraceae</taxon>
        <taxon>BD1-7 clade</taxon>
    </lineage>
</organism>
<evidence type="ECO:0008006" key="4">
    <source>
        <dbReference type="Google" id="ProtNLM"/>
    </source>
</evidence>
<feature type="transmembrane region" description="Helical" evidence="1">
    <location>
        <begin position="28"/>
        <end position="45"/>
    </location>
</feature>
<feature type="transmembrane region" description="Helical" evidence="1">
    <location>
        <begin position="82"/>
        <end position="104"/>
    </location>
</feature>
<feature type="transmembrane region" description="Helical" evidence="1">
    <location>
        <begin position="145"/>
        <end position="169"/>
    </location>
</feature>
<proteinExistence type="predicted"/>
<dbReference type="Proteomes" id="UP000004931">
    <property type="component" value="Unassembled WGS sequence"/>
</dbReference>
<keyword evidence="1" id="KW-0472">Membrane</keyword>
<evidence type="ECO:0000256" key="1">
    <source>
        <dbReference type="SAM" id="Phobius"/>
    </source>
</evidence>
<protein>
    <recommendedName>
        <fullName evidence="4">Yip1 domain-containing protein</fullName>
    </recommendedName>
</protein>
<evidence type="ECO:0000313" key="2">
    <source>
        <dbReference type="EMBL" id="EAW31804.1"/>
    </source>
</evidence>
<keyword evidence="1" id="KW-1133">Transmembrane helix</keyword>
<accession>A0YB74</accession>
<dbReference type="EMBL" id="AAVT01000002">
    <property type="protein sequence ID" value="EAW31804.1"/>
    <property type="molecule type" value="Genomic_DNA"/>
</dbReference>
<dbReference type="STRING" id="247633.GP2143_05120"/>
<feature type="transmembrane region" description="Helical" evidence="1">
    <location>
        <begin position="57"/>
        <end position="76"/>
    </location>
</feature>
<feature type="transmembrane region" description="Helical" evidence="1">
    <location>
        <begin position="116"/>
        <end position="139"/>
    </location>
</feature>
<evidence type="ECO:0000313" key="3">
    <source>
        <dbReference type="Proteomes" id="UP000004931"/>
    </source>
</evidence>
<dbReference type="AlphaFoldDB" id="A0YB74"/>
<gene>
    <name evidence="2" type="ORF">GP2143_05120</name>
</gene>
<reference evidence="2 3" key="1">
    <citation type="journal article" date="2010" name="J. Bacteriol.">
        <title>Genome sequence of the oligotrophic marine Gammaproteobacterium HTCC2143, isolated from the Oregon Coast.</title>
        <authorList>
            <person name="Oh H.M."/>
            <person name="Kang I."/>
            <person name="Ferriera S."/>
            <person name="Giovannoni S.J."/>
            <person name="Cho J.C."/>
        </authorList>
    </citation>
    <scope>NUCLEOTIDE SEQUENCE [LARGE SCALE GENOMIC DNA]</scope>
    <source>
        <strain evidence="2 3">HTCC2143</strain>
    </source>
</reference>
<name>A0YB74_9GAMM</name>
<keyword evidence="3" id="KW-1185">Reference proteome</keyword>